<comment type="subcellular location">
    <subcellularLocation>
        <location evidence="1 7">Cell membrane</location>
        <topology evidence="1 7">Multi-pass membrane protein</topology>
    </subcellularLocation>
</comment>
<feature type="transmembrane region" description="Helical" evidence="7">
    <location>
        <begin position="7"/>
        <end position="27"/>
    </location>
</feature>
<keyword evidence="3" id="KW-1003">Cell membrane</keyword>
<dbReference type="GO" id="GO:0055085">
    <property type="term" value="P:transmembrane transport"/>
    <property type="evidence" value="ECO:0007669"/>
    <property type="project" value="InterPro"/>
</dbReference>
<name>A0A2N5N8G5_9BACL</name>
<dbReference type="Proteomes" id="UP000234789">
    <property type="component" value="Unassembled WGS sequence"/>
</dbReference>
<keyword evidence="10" id="KW-1185">Reference proteome</keyword>
<dbReference type="InterPro" id="IPR000515">
    <property type="entry name" value="MetI-like"/>
</dbReference>
<feature type="transmembrane region" description="Helical" evidence="7">
    <location>
        <begin position="212"/>
        <end position="229"/>
    </location>
</feature>
<dbReference type="SUPFAM" id="SSF161098">
    <property type="entry name" value="MetI-like"/>
    <property type="match status" value="1"/>
</dbReference>
<dbReference type="PROSITE" id="PS50928">
    <property type="entry name" value="ABC_TM1"/>
    <property type="match status" value="1"/>
</dbReference>
<evidence type="ECO:0000256" key="1">
    <source>
        <dbReference type="ARBA" id="ARBA00004651"/>
    </source>
</evidence>
<dbReference type="PANTHER" id="PTHR43227:SF11">
    <property type="entry name" value="BLL4140 PROTEIN"/>
    <property type="match status" value="1"/>
</dbReference>
<dbReference type="AlphaFoldDB" id="A0A2N5N8G5"/>
<dbReference type="CDD" id="cd06261">
    <property type="entry name" value="TM_PBP2"/>
    <property type="match status" value="1"/>
</dbReference>
<gene>
    <name evidence="9" type="ORF">B8V81_0856</name>
</gene>
<feature type="domain" description="ABC transmembrane type-1" evidence="8">
    <location>
        <begin position="67"/>
        <end position="282"/>
    </location>
</feature>
<comment type="caution">
    <text evidence="9">The sequence shown here is derived from an EMBL/GenBank/DDBJ whole genome shotgun (WGS) entry which is preliminary data.</text>
</comment>
<dbReference type="InterPro" id="IPR050809">
    <property type="entry name" value="UgpAE/MalFG_permease"/>
</dbReference>
<evidence type="ECO:0000256" key="4">
    <source>
        <dbReference type="ARBA" id="ARBA00022692"/>
    </source>
</evidence>
<organism evidence="9 10">
    <name type="scientific">Paenibacillus pasadenensis</name>
    <dbReference type="NCBI Taxonomy" id="217090"/>
    <lineage>
        <taxon>Bacteria</taxon>
        <taxon>Bacillati</taxon>
        <taxon>Bacillota</taxon>
        <taxon>Bacilli</taxon>
        <taxon>Bacillales</taxon>
        <taxon>Paenibacillaceae</taxon>
        <taxon>Paenibacillus</taxon>
    </lineage>
</organism>
<evidence type="ECO:0000256" key="6">
    <source>
        <dbReference type="ARBA" id="ARBA00023136"/>
    </source>
</evidence>
<evidence type="ECO:0000259" key="8">
    <source>
        <dbReference type="PROSITE" id="PS50928"/>
    </source>
</evidence>
<keyword evidence="4 7" id="KW-0812">Transmembrane</keyword>
<comment type="similarity">
    <text evidence="7">Belongs to the binding-protein-dependent transport system permease family.</text>
</comment>
<keyword evidence="6 7" id="KW-0472">Membrane</keyword>
<keyword evidence="2 7" id="KW-0813">Transport</keyword>
<sequence length="291" mass="32652">MTTIKRFGALYAMMIPVVLYFLVYAYYPLARGLQISFQDYRLMGAHPYIGWDNYRLVLQDASFLDAFVNTLLIGGGTLALGFAAPLAIALSLNEVLRSWFRKTAQMVLYLPHLLSWVVIGGMWIFLLSPDTGLVNVVLVKLGMSGPIHFLADAGWSRWMLILLATWKDMGYNCILFLAGIVSISPSLYEAARMDGASRWQQMRDVTLPQLSGTMKVIFLLNTLGILRIFDPVFILRNPATASKVDVLMMYTFQRGILEMKIGPAAAASFLVVLLTFALTFAVRRLIRFDEV</sequence>
<evidence type="ECO:0000256" key="7">
    <source>
        <dbReference type="RuleBase" id="RU363032"/>
    </source>
</evidence>
<dbReference type="PANTHER" id="PTHR43227">
    <property type="entry name" value="BLL4140 PROTEIN"/>
    <property type="match status" value="1"/>
</dbReference>
<feature type="transmembrane region" description="Helical" evidence="7">
    <location>
        <begin position="261"/>
        <end position="282"/>
    </location>
</feature>
<feature type="transmembrane region" description="Helical" evidence="7">
    <location>
        <begin position="107"/>
        <end position="126"/>
    </location>
</feature>
<proteinExistence type="inferred from homology"/>
<feature type="transmembrane region" description="Helical" evidence="7">
    <location>
        <begin position="169"/>
        <end position="191"/>
    </location>
</feature>
<keyword evidence="5 7" id="KW-1133">Transmembrane helix</keyword>
<evidence type="ECO:0000313" key="10">
    <source>
        <dbReference type="Proteomes" id="UP000234789"/>
    </source>
</evidence>
<evidence type="ECO:0000256" key="3">
    <source>
        <dbReference type="ARBA" id="ARBA00022475"/>
    </source>
</evidence>
<feature type="transmembrane region" description="Helical" evidence="7">
    <location>
        <begin position="71"/>
        <end position="95"/>
    </location>
</feature>
<dbReference type="InterPro" id="IPR035906">
    <property type="entry name" value="MetI-like_sf"/>
</dbReference>
<dbReference type="GO" id="GO:0005886">
    <property type="term" value="C:plasma membrane"/>
    <property type="evidence" value="ECO:0007669"/>
    <property type="project" value="UniProtKB-SubCell"/>
</dbReference>
<reference evidence="9 10" key="1">
    <citation type="submission" date="2017-05" db="EMBL/GenBank/DDBJ databases">
        <title>Functional genome analysis of Paenibacillus pasadenensis strain R16: insights on endophytic life style and antifungal activity.</title>
        <authorList>
            <person name="Passera A."/>
            <person name="Marcolungo L."/>
            <person name="Casati P."/>
            <person name="Brasca M."/>
            <person name="Quaglino F."/>
            <person name="Delledonne M."/>
        </authorList>
    </citation>
    <scope>NUCLEOTIDE SEQUENCE [LARGE SCALE GENOMIC DNA]</scope>
    <source>
        <strain evidence="9 10">R16</strain>
    </source>
</reference>
<dbReference type="RefSeq" id="WP_101807811.1">
    <property type="nucleotide sequence ID" value="NZ_NFEZ01000003.1"/>
</dbReference>
<dbReference type="Gene3D" id="1.10.3720.10">
    <property type="entry name" value="MetI-like"/>
    <property type="match status" value="1"/>
</dbReference>
<evidence type="ECO:0000313" key="9">
    <source>
        <dbReference type="EMBL" id="PLT46632.1"/>
    </source>
</evidence>
<dbReference type="Pfam" id="PF00528">
    <property type="entry name" value="BPD_transp_1"/>
    <property type="match status" value="1"/>
</dbReference>
<protein>
    <submittedName>
        <fullName evidence="9">Xylose ABC transporter, permease component</fullName>
    </submittedName>
</protein>
<dbReference type="EMBL" id="NFEZ01000003">
    <property type="protein sequence ID" value="PLT46632.1"/>
    <property type="molecule type" value="Genomic_DNA"/>
</dbReference>
<evidence type="ECO:0000256" key="2">
    <source>
        <dbReference type="ARBA" id="ARBA00022448"/>
    </source>
</evidence>
<accession>A0A2N5N8G5</accession>
<evidence type="ECO:0000256" key="5">
    <source>
        <dbReference type="ARBA" id="ARBA00022989"/>
    </source>
</evidence>